<evidence type="ECO:0000313" key="9">
    <source>
        <dbReference type="EMBL" id="CAD8507788.1"/>
    </source>
</evidence>
<dbReference type="Pfam" id="PF01380">
    <property type="entry name" value="SIS"/>
    <property type="match status" value="2"/>
</dbReference>
<keyword evidence="6" id="KW-0315">Glutamine amidotransferase</keyword>
<feature type="domain" description="Glutamine amidotransferase type-2" evidence="7">
    <location>
        <begin position="1"/>
        <end position="177"/>
    </location>
</feature>
<gene>
    <name evidence="9" type="ORF">HPHI1048_LOCUS23318</name>
</gene>
<evidence type="ECO:0000256" key="5">
    <source>
        <dbReference type="ARBA" id="ARBA00022737"/>
    </source>
</evidence>
<evidence type="ECO:0000259" key="7">
    <source>
        <dbReference type="PROSITE" id="PS51278"/>
    </source>
</evidence>
<evidence type="ECO:0000256" key="2">
    <source>
        <dbReference type="ARBA" id="ARBA00012916"/>
    </source>
</evidence>
<dbReference type="GO" id="GO:0006487">
    <property type="term" value="P:protein N-linked glycosylation"/>
    <property type="evidence" value="ECO:0007669"/>
    <property type="project" value="TreeGrafter"/>
</dbReference>
<keyword evidence="3" id="KW-0032">Aminotransferase</keyword>
<dbReference type="GO" id="GO:0004360">
    <property type="term" value="F:glutamine-fructose-6-phosphate transaminase (isomerizing) activity"/>
    <property type="evidence" value="ECO:0007669"/>
    <property type="project" value="UniProtKB-EC"/>
</dbReference>
<dbReference type="Pfam" id="PF13522">
    <property type="entry name" value="GATase_6"/>
    <property type="match status" value="1"/>
</dbReference>
<dbReference type="EC" id="2.6.1.16" evidence="2"/>
<evidence type="ECO:0000256" key="6">
    <source>
        <dbReference type="ARBA" id="ARBA00022962"/>
    </source>
</evidence>
<feature type="domain" description="SIS" evidence="8">
    <location>
        <begin position="450"/>
        <end position="591"/>
    </location>
</feature>
<dbReference type="PANTHER" id="PTHR10937">
    <property type="entry name" value="GLUCOSAMINE--FRUCTOSE-6-PHOSPHATE AMINOTRANSFERASE, ISOMERIZING"/>
    <property type="match status" value="1"/>
</dbReference>
<dbReference type="GO" id="GO:0097367">
    <property type="term" value="F:carbohydrate derivative binding"/>
    <property type="evidence" value="ECO:0007669"/>
    <property type="project" value="InterPro"/>
</dbReference>
<organism evidence="9">
    <name type="scientific">Hanusia phi</name>
    <dbReference type="NCBI Taxonomy" id="3032"/>
    <lineage>
        <taxon>Eukaryota</taxon>
        <taxon>Cryptophyceae</taxon>
        <taxon>Pyrenomonadales</taxon>
        <taxon>Geminigeraceae</taxon>
        <taxon>Hanusia</taxon>
    </lineage>
</organism>
<dbReference type="CDD" id="cd00714">
    <property type="entry name" value="GFAT"/>
    <property type="match status" value="1"/>
</dbReference>
<dbReference type="SUPFAM" id="SSF56235">
    <property type="entry name" value="N-terminal nucleophile aminohydrolases (Ntn hydrolases)"/>
    <property type="match status" value="1"/>
</dbReference>
<dbReference type="CDD" id="cd05008">
    <property type="entry name" value="SIS_GlmS_GlmD_1"/>
    <property type="match status" value="1"/>
</dbReference>
<dbReference type="PROSITE" id="PS51278">
    <property type="entry name" value="GATASE_TYPE_2"/>
    <property type="match status" value="1"/>
</dbReference>
<dbReference type="AlphaFoldDB" id="A0A7S0NDW2"/>
<dbReference type="InterPro" id="IPR035466">
    <property type="entry name" value="GlmS/AgaS_SIS"/>
</dbReference>
<dbReference type="InterPro" id="IPR005855">
    <property type="entry name" value="GFAT"/>
</dbReference>
<dbReference type="FunFam" id="3.40.50.10490:FF:000001">
    <property type="entry name" value="Glutamine--fructose-6-phosphate aminotransferase [isomerizing]"/>
    <property type="match status" value="1"/>
</dbReference>
<evidence type="ECO:0000256" key="4">
    <source>
        <dbReference type="ARBA" id="ARBA00022679"/>
    </source>
</evidence>
<dbReference type="InterPro" id="IPR017932">
    <property type="entry name" value="GATase_2_dom"/>
</dbReference>
<accession>A0A7S0NDW2</accession>
<dbReference type="NCBIfam" id="TIGR01135">
    <property type="entry name" value="glmS"/>
    <property type="match status" value="1"/>
</dbReference>
<dbReference type="SUPFAM" id="SSF53697">
    <property type="entry name" value="SIS domain"/>
    <property type="match status" value="1"/>
</dbReference>
<dbReference type="InterPro" id="IPR001347">
    <property type="entry name" value="SIS_dom"/>
</dbReference>
<dbReference type="NCBIfam" id="NF001484">
    <property type="entry name" value="PRK00331.1"/>
    <property type="match status" value="1"/>
</dbReference>
<sequence length="601" mass="66090">MTVKKKVGKVKELKSIASTMPGNIGIGHTRWATHGEPNEKNAHPHLSSDSGFALVHNGIIENFIPLRESLMRKGYKFVSETDTEVLVKLIEDVMKSTGLSLEEAVRQALSQVVGAYGICICSRDDPDILVAARLGSPLILGIGEQEWFVASDASAFLEYTRHVVHLNDGEMVVIRRNVGYQVSTTQGTTLTPAIVELEGTLDQIEKGGYKHFMLKEIMEQPIALENCMRGRVKLHPSAPPSPRGDEDPEIMPKFSGPHINLGGIEQLVGPPDHQFTLLQRLQAARRIIICACGTSWHAGLVGEYMLESLCKIPVEIEYASEFRYRSVVLRPEEDIVMVISQSGETADTLAALRHAKQAGCLVIGICNTVGSTIARETDGGIYLHAGPEIGVASTKAFTAQVLVLAMLALRIAQGRTIPDEEYKMLVKELSKLPSRISKILSENEAKICEIAKVYRYAHHCLFLGRGYNYPVALEGALKMKEISYIHAEGYPAAEMKHGPIALIDNLMPVVFIAMQDSIYDKVKSNIMEVRARKGCVIAITDEGNTELESLCEYVIHIPKVSECVSPILTVVPLQLLSYHIAVMRGCDVDMPRNLAKSVTTE</sequence>
<feature type="domain" description="SIS" evidence="8">
    <location>
        <begin position="277"/>
        <end position="417"/>
    </location>
</feature>
<dbReference type="PANTHER" id="PTHR10937:SF0">
    <property type="entry name" value="GLUTAMINE--FRUCTOSE-6-PHOSPHATE TRANSAMINASE (ISOMERIZING)"/>
    <property type="match status" value="1"/>
</dbReference>
<proteinExistence type="predicted"/>
<dbReference type="GO" id="GO:0006002">
    <property type="term" value="P:fructose 6-phosphate metabolic process"/>
    <property type="evidence" value="ECO:0007669"/>
    <property type="project" value="TreeGrafter"/>
</dbReference>
<evidence type="ECO:0000259" key="8">
    <source>
        <dbReference type="PROSITE" id="PS51464"/>
    </source>
</evidence>
<dbReference type="CDD" id="cd05009">
    <property type="entry name" value="SIS_GlmS_GlmD_2"/>
    <property type="match status" value="1"/>
</dbReference>
<keyword evidence="5" id="KW-0677">Repeat</keyword>
<dbReference type="GO" id="GO:0005829">
    <property type="term" value="C:cytosol"/>
    <property type="evidence" value="ECO:0007669"/>
    <property type="project" value="TreeGrafter"/>
</dbReference>
<evidence type="ECO:0000256" key="3">
    <source>
        <dbReference type="ARBA" id="ARBA00022576"/>
    </source>
</evidence>
<dbReference type="PROSITE" id="PS51464">
    <property type="entry name" value="SIS"/>
    <property type="match status" value="2"/>
</dbReference>
<dbReference type="InterPro" id="IPR046348">
    <property type="entry name" value="SIS_dom_sf"/>
</dbReference>
<dbReference type="GO" id="GO:0006047">
    <property type="term" value="P:UDP-N-acetylglucosamine metabolic process"/>
    <property type="evidence" value="ECO:0007669"/>
    <property type="project" value="TreeGrafter"/>
</dbReference>
<comment type="catalytic activity">
    <reaction evidence="1">
        <text>D-fructose 6-phosphate + L-glutamine = D-glucosamine 6-phosphate + L-glutamate</text>
        <dbReference type="Rhea" id="RHEA:13237"/>
        <dbReference type="ChEBI" id="CHEBI:29985"/>
        <dbReference type="ChEBI" id="CHEBI:58359"/>
        <dbReference type="ChEBI" id="CHEBI:58725"/>
        <dbReference type="ChEBI" id="CHEBI:61527"/>
        <dbReference type="EC" id="2.6.1.16"/>
    </reaction>
</comment>
<dbReference type="InterPro" id="IPR047084">
    <property type="entry name" value="GFAT_N"/>
</dbReference>
<dbReference type="Gene3D" id="3.40.50.10490">
    <property type="entry name" value="Glucose-6-phosphate isomerase like protein, domain 1"/>
    <property type="match status" value="2"/>
</dbReference>
<reference evidence="9" key="1">
    <citation type="submission" date="2021-01" db="EMBL/GenBank/DDBJ databases">
        <authorList>
            <person name="Corre E."/>
            <person name="Pelletier E."/>
            <person name="Niang G."/>
            <person name="Scheremetjew M."/>
            <person name="Finn R."/>
            <person name="Kale V."/>
            <person name="Holt S."/>
            <person name="Cochrane G."/>
            <person name="Meng A."/>
            <person name="Brown T."/>
            <person name="Cohen L."/>
        </authorList>
    </citation>
    <scope>NUCLEOTIDE SEQUENCE</scope>
    <source>
        <strain evidence="9">CCMP325</strain>
    </source>
</reference>
<dbReference type="EMBL" id="HBEO01034433">
    <property type="protein sequence ID" value="CAD8507788.1"/>
    <property type="molecule type" value="Transcribed_RNA"/>
</dbReference>
<dbReference type="Gene3D" id="3.60.20.10">
    <property type="entry name" value="Glutamine Phosphoribosylpyrophosphate, subunit 1, domain 1"/>
    <property type="match status" value="1"/>
</dbReference>
<keyword evidence="4" id="KW-0808">Transferase</keyword>
<evidence type="ECO:0000256" key="1">
    <source>
        <dbReference type="ARBA" id="ARBA00001031"/>
    </source>
</evidence>
<dbReference type="InterPro" id="IPR035490">
    <property type="entry name" value="GlmS/FrlB_SIS"/>
</dbReference>
<dbReference type="InterPro" id="IPR029055">
    <property type="entry name" value="Ntn_hydrolases_N"/>
</dbReference>
<protein>
    <recommendedName>
        <fullName evidence="2">glutamine--fructose-6-phosphate transaminase (isomerizing)</fullName>
        <ecNumber evidence="2">2.6.1.16</ecNumber>
    </recommendedName>
</protein>
<name>A0A7S0NDW2_9CRYP</name>